<evidence type="ECO:0000256" key="1">
    <source>
        <dbReference type="SAM" id="MobiDB-lite"/>
    </source>
</evidence>
<feature type="compositionally biased region" description="Basic and acidic residues" evidence="1">
    <location>
        <begin position="385"/>
        <end position="399"/>
    </location>
</feature>
<protein>
    <submittedName>
        <fullName evidence="3">Uncharacterized protein C2orf16</fullName>
    </submittedName>
</protein>
<dbReference type="GeneID" id="106518526"/>
<sequence length="399" mass="46530">MPRANTPSESSYPPEPPQSSQNRTDRRRRTQGTGTNHRSNNRHRSPNKVSTGKHRRRRKDGKDSHGHRHQSSGRHRSRHRSPTKGHGRSRSADNALDSHHRGHRRGRSPERKHGQHSSSNHRHHSPRRSPYRSPRRSPYRSPRRSPHRSPRRSPYRSPRRHRSPHRSRYSSPTRRRHHSSDPYRYSSPERHARSNEKPVSNEPAYDDPVRTPEPNVLFDDSILQESPALDRLNREATLPPLQREARQYGENNLLMGSSTMERAYRGDRLLKDVPSRSKMDPYRDTTLPRVRTPDFDSAYEKYSSLLRGRTPDMIERDGRRASRGSTPDPQFRSRSLGRTISPVKFRQDDSEDEEDDDNFVAAKLREYYSTVKSNPSRPAKLVVPEPKKTYKDNPKDLSI</sequence>
<name>A0A2I4BC35_AUSLI</name>
<feature type="region of interest" description="Disordered" evidence="1">
    <location>
        <begin position="371"/>
        <end position="399"/>
    </location>
</feature>
<feature type="compositionally biased region" description="Basic and acidic residues" evidence="1">
    <location>
        <begin position="309"/>
        <end position="320"/>
    </location>
</feature>
<dbReference type="AlphaFoldDB" id="A0A2I4BC35"/>
<feature type="compositionally biased region" description="Basic and acidic residues" evidence="1">
    <location>
        <begin position="262"/>
        <end position="283"/>
    </location>
</feature>
<dbReference type="OrthoDB" id="8960574at2759"/>
<keyword evidence="2" id="KW-1185">Reference proteome</keyword>
<reference evidence="3" key="1">
    <citation type="submission" date="2025-08" db="UniProtKB">
        <authorList>
            <consortium name="RefSeq"/>
        </authorList>
    </citation>
    <scope>IDENTIFICATION</scope>
    <source>
        <strain evidence="3">Quisiro</strain>
        <tissue evidence="3">Liver</tissue>
    </source>
</reference>
<dbReference type="RefSeq" id="XP_013865316.1">
    <property type="nucleotide sequence ID" value="XM_014009862.1"/>
</dbReference>
<accession>A0A2I4BC35</accession>
<feature type="compositionally biased region" description="Low complexity" evidence="1">
    <location>
        <begin position="7"/>
        <end position="22"/>
    </location>
</feature>
<dbReference type="KEGG" id="alim:106518526"/>
<evidence type="ECO:0000313" key="2">
    <source>
        <dbReference type="Proteomes" id="UP000192220"/>
    </source>
</evidence>
<gene>
    <name evidence="3" type="primary">LOC106518526</name>
</gene>
<organism evidence="2 3">
    <name type="scientific">Austrofundulus limnaeus</name>
    <name type="common">Annual killifish</name>
    <dbReference type="NCBI Taxonomy" id="52670"/>
    <lineage>
        <taxon>Eukaryota</taxon>
        <taxon>Metazoa</taxon>
        <taxon>Chordata</taxon>
        <taxon>Craniata</taxon>
        <taxon>Vertebrata</taxon>
        <taxon>Euteleostomi</taxon>
        <taxon>Actinopterygii</taxon>
        <taxon>Neopterygii</taxon>
        <taxon>Teleostei</taxon>
        <taxon>Neoteleostei</taxon>
        <taxon>Acanthomorphata</taxon>
        <taxon>Ovalentaria</taxon>
        <taxon>Atherinomorphae</taxon>
        <taxon>Cyprinodontiformes</taxon>
        <taxon>Rivulidae</taxon>
        <taxon>Austrofundulus</taxon>
    </lineage>
</organism>
<feature type="compositionally biased region" description="Polar residues" evidence="1">
    <location>
        <begin position="323"/>
        <end position="338"/>
    </location>
</feature>
<feature type="compositionally biased region" description="Basic residues" evidence="1">
    <location>
        <begin position="113"/>
        <end position="178"/>
    </location>
</feature>
<feature type="compositionally biased region" description="Basic and acidic residues" evidence="1">
    <location>
        <begin position="187"/>
        <end position="196"/>
    </location>
</feature>
<dbReference type="STRING" id="52670.A0A2I4BC35"/>
<feature type="compositionally biased region" description="Basic residues" evidence="1">
    <location>
        <begin position="39"/>
        <end position="89"/>
    </location>
</feature>
<evidence type="ECO:0000313" key="3">
    <source>
        <dbReference type="RefSeq" id="XP_013865316.1"/>
    </source>
</evidence>
<feature type="region of interest" description="Disordered" evidence="1">
    <location>
        <begin position="1"/>
        <end position="358"/>
    </location>
</feature>
<dbReference type="InParanoid" id="A0A2I4BC35"/>
<dbReference type="Proteomes" id="UP000192220">
    <property type="component" value="Unplaced"/>
</dbReference>
<feature type="compositionally biased region" description="Acidic residues" evidence="1">
    <location>
        <begin position="349"/>
        <end position="358"/>
    </location>
</feature>
<proteinExistence type="predicted"/>